<dbReference type="PANTHER" id="PTHR11388">
    <property type="entry name" value="ORGANIC ANION TRANSPORTER"/>
    <property type="match status" value="1"/>
</dbReference>
<dbReference type="GO" id="GO:0004984">
    <property type="term" value="F:olfactory receptor activity"/>
    <property type="evidence" value="ECO:0007669"/>
    <property type="project" value="InterPro"/>
</dbReference>
<name>A0A9D3RV55_ANGAN</name>
<keyword evidence="9 14" id="KW-0472">Membrane</keyword>
<feature type="transmembrane region" description="Helical" evidence="14">
    <location>
        <begin position="568"/>
        <end position="590"/>
    </location>
</feature>
<evidence type="ECO:0000256" key="7">
    <source>
        <dbReference type="ARBA" id="ARBA00022989"/>
    </source>
</evidence>
<dbReference type="SUPFAM" id="SSF100895">
    <property type="entry name" value="Kazal-type serine protease inhibitors"/>
    <property type="match status" value="1"/>
</dbReference>
<dbReference type="InterPro" id="IPR004156">
    <property type="entry name" value="OATP"/>
</dbReference>
<dbReference type="InterPro" id="IPR036259">
    <property type="entry name" value="MFS_trans_sf"/>
</dbReference>
<keyword evidence="19" id="KW-1185">Reference proteome</keyword>
<dbReference type="PRINTS" id="PR00245">
    <property type="entry name" value="OLFACTORYR"/>
</dbReference>
<feature type="transmembrane region" description="Helical" evidence="14">
    <location>
        <begin position="206"/>
        <end position="226"/>
    </location>
</feature>
<keyword evidence="13" id="KW-0807">Transducer</keyword>
<evidence type="ECO:0000256" key="4">
    <source>
        <dbReference type="ARBA" id="ARBA00022606"/>
    </source>
</evidence>
<evidence type="ECO:0000259" key="17">
    <source>
        <dbReference type="PROSITE" id="PS51465"/>
    </source>
</evidence>
<feature type="transmembrane region" description="Helical" evidence="14">
    <location>
        <begin position="238"/>
        <end position="258"/>
    </location>
</feature>
<dbReference type="Pfam" id="PF13853">
    <property type="entry name" value="7tm_4"/>
    <property type="match status" value="1"/>
</dbReference>
<dbReference type="GO" id="GO:0043252">
    <property type="term" value="P:sodium-independent organic anion transport"/>
    <property type="evidence" value="ECO:0007669"/>
    <property type="project" value="TreeGrafter"/>
</dbReference>
<feature type="transmembrane region" description="Helical" evidence="14">
    <location>
        <begin position="61"/>
        <end position="80"/>
    </location>
</feature>
<evidence type="ECO:0000313" key="19">
    <source>
        <dbReference type="Proteomes" id="UP001044222"/>
    </source>
</evidence>
<accession>A0A9D3RV55</accession>
<evidence type="ECO:0000259" key="16">
    <source>
        <dbReference type="PROSITE" id="PS50262"/>
    </source>
</evidence>
<keyword evidence="10" id="KW-1015">Disulfide bond</keyword>
<organism evidence="18 19">
    <name type="scientific">Anguilla anguilla</name>
    <name type="common">European freshwater eel</name>
    <name type="synonym">Muraena anguilla</name>
    <dbReference type="NCBI Taxonomy" id="7936"/>
    <lineage>
        <taxon>Eukaryota</taxon>
        <taxon>Metazoa</taxon>
        <taxon>Chordata</taxon>
        <taxon>Craniata</taxon>
        <taxon>Vertebrata</taxon>
        <taxon>Euteleostomi</taxon>
        <taxon>Actinopterygii</taxon>
        <taxon>Neopterygii</taxon>
        <taxon>Teleostei</taxon>
        <taxon>Anguilliformes</taxon>
        <taxon>Anguillidae</taxon>
        <taxon>Anguilla</taxon>
    </lineage>
</organism>
<keyword evidence="14" id="KW-0406">Ion transport</keyword>
<feature type="transmembrane region" description="Helical" evidence="14">
    <location>
        <begin position="100"/>
        <end position="122"/>
    </location>
</feature>
<protein>
    <recommendedName>
        <fullName evidence="14">Solute carrier organic anion transporter family member</fullName>
    </recommendedName>
</protein>
<feature type="region of interest" description="Disordered" evidence="15">
    <location>
        <begin position="955"/>
        <end position="978"/>
    </location>
</feature>
<dbReference type="Gene3D" id="1.20.1250.20">
    <property type="entry name" value="MFS general substrate transporter like domains"/>
    <property type="match status" value="1"/>
</dbReference>
<dbReference type="Pfam" id="PF07648">
    <property type="entry name" value="Kazal_2"/>
    <property type="match status" value="1"/>
</dbReference>
<evidence type="ECO:0000256" key="5">
    <source>
        <dbReference type="ARBA" id="ARBA00022692"/>
    </source>
</evidence>
<keyword evidence="6" id="KW-0552">Olfaction</keyword>
<dbReference type="Pfam" id="PF03137">
    <property type="entry name" value="OATP"/>
    <property type="match status" value="1"/>
</dbReference>
<dbReference type="InterPro" id="IPR017452">
    <property type="entry name" value="GPCR_Rhodpsn_7TM"/>
</dbReference>
<feature type="transmembrane region" description="Helical" evidence="14">
    <location>
        <begin position="646"/>
        <end position="669"/>
    </location>
</feature>
<dbReference type="FunFam" id="1.20.1070.10:FF:000024">
    <property type="entry name" value="Olfactory receptor"/>
    <property type="match status" value="1"/>
</dbReference>
<feature type="transmembrane region" description="Helical" evidence="14">
    <location>
        <begin position="485"/>
        <end position="507"/>
    </location>
</feature>
<evidence type="ECO:0000256" key="14">
    <source>
        <dbReference type="RuleBase" id="RU362056"/>
    </source>
</evidence>
<feature type="transmembrane region" description="Helical" evidence="14">
    <location>
        <begin position="681"/>
        <end position="705"/>
    </location>
</feature>
<evidence type="ECO:0000256" key="15">
    <source>
        <dbReference type="SAM" id="MobiDB-lite"/>
    </source>
</evidence>
<comment type="caution">
    <text evidence="18">The sequence shown here is derived from an EMBL/GenBank/DDBJ whole genome shotgun (WGS) entry which is preliminary data.</text>
</comment>
<dbReference type="PANTHER" id="PTHR11388:SF87">
    <property type="entry name" value="SOLUTE CARRIER ORGANIC ANION TRANSPORTER FAMILY MEMBER 2B1"/>
    <property type="match status" value="1"/>
</dbReference>
<keyword evidence="14" id="KW-0813">Transport</keyword>
<dbReference type="InterPro" id="IPR000725">
    <property type="entry name" value="Olfact_rcpt"/>
</dbReference>
<dbReference type="InterPro" id="IPR000276">
    <property type="entry name" value="GPCR_Rhodpsn"/>
</dbReference>
<dbReference type="PROSITE" id="PS00237">
    <property type="entry name" value="G_PROTEIN_RECEP_F1_1"/>
    <property type="match status" value="1"/>
</dbReference>
<feature type="transmembrane region" description="Helical" evidence="14">
    <location>
        <begin position="354"/>
        <end position="373"/>
    </location>
</feature>
<gene>
    <name evidence="18" type="ORF">ANANG_G00165250</name>
</gene>
<keyword evidence="3" id="KW-1003">Cell membrane</keyword>
<evidence type="ECO:0000256" key="11">
    <source>
        <dbReference type="ARBA" id="ARBA00023170"/>
    </source>
</evidence>
<dbReference type="GO" id="GO:0015125">
    <property type="term" value="F:bile acid transmembrane transporter activity"/>
    <property type="evidence" value="ECO:0007669"/>
    <property type="project" value="TreeGrafter"/>
</dbReference>
<evidence type="ECO:0000256" key="9">
    <source>
        <dbReference type="ARBA" id="ARBA00023136"/>
    </source>
</evidence>
<keyword evidence="12" id="KW-0325">Glycoprotein</keyword>
<dbReference type="EMBL" id="JAFIRN010000008">
    <property type="protein sequence ID" value="KAG5844694.1"/>
    <property type="molecule type" value="Genomic_DNA"/>
</dbReference>
<keyword evidence="5 14" id="KW-0812">Transmembrane</keyword>
<feature type="transmembrane region" description="Helical" evidence="14">
    <location>
        <begin position="871"/>
        <end position="890"/>
    </location>
</feature>
<feature type="transmembrane region" description="Helical" evidence="14">
    <location>
        <begin position="832"/>
        <end position="850"/>
    </location>
</feature>
<evidence type="ECO:0000256" key="2">
    <source>
        <dbReference type="ARBA" id="ARBA00009657"/>
    </source>
</evidence>
<feature type="transmembrane region" description="Helical" evidence="14">
    <location>
        <begin position="393"/>
        <end position="414"/>
    </location>
</feature>
<evidence type="ECO:0000256" key="10">
    <source>
        <dbReference type="ARBA" id="ARBA00023157"/>
    </source>
</evidence>
<evidence type="ECO:0000313" key="18">
    <source>
        <dbReference type="EMBL" id="KAG5844694.1"/>
    </source>
</evidence>
<evidence type="ECO:0000256" key="3">
    <source>
        <dbReference type="ARBA" id="ARBA00022475"/>
    </source>
</evidence>
<dbReference type="InterPro" id="IPR002350">
    <property type="entry name" value="Kazal_dom"/>
</dbReference>
<evidence type="ECO:0000256" key="6">
    <source>
        <dbReference type="ARBA" id="ARBA00022725"/>
    </source>
</evidence>
<dbReference type="Proteomes" id="UP001044222">
    <property type="component" value="Chromosome 8"/>
</dbReference>
<evidence type="ECO:0000256" key="13">
    <source>
        <dbReference type="ARBA" id="ARBA00023224"/>
    </source>
</evidence>
<keyword evidence="4" id="KW-0716">Sensory transduction</keyword>
<evidence type="ECO:0000256" key="12">
    <source>
        <dbReference type="ARBA" id="ARBA00023180"/>
    </source>
</evidence>
<dbReference type="PROSITE" id="PS51465">
    <property type="entry name" value="KAZAL_2"/>
    <property type="match status" value="1"/>
</dbReference>
<feature type="transmembrane region" description="Helical" evidence="14">
    <location>
        <begin position="717"/>
        <end position="737"/>
    </location>
</feature>
<keyword evidence="7 14" id="KW-1133">Transmembrane helix</keyword>
<feature type="transmembrane region" description="Helical" evidence="14">
    <location>
        <begin position="519"/>
        <end position="542"/>
    </location>
</feature>
<comment type="caution">
    <text evidence="14">Lacks conserved residue(s) required for the propagation of feature annotation.</text>
</comment>
<dbReference type="PROSITE" id="PS50262">
    <property type="entry name" value="G_PROTEIN_RECEP_F1_2"/>
    <property type="match status" value="1"/>
</dbReference>
<dbReference type="GO" id="GO:0016324">
    <property type="term" value="C:apical plasma membrane"/>
    <property type="evidence" value="ECO:0007669"/>
    <property type="project" value="TreeGrafter"/>
</dbReference>
<dbReference type="Gene3D" id="1.20.1070.10">
    <property type="entry name" value="Rhodopsin 7-helix transmembrane proteins"/>
    <property type="match status" value="1"/>
</dbReference>
<keyword evidence="11" id="KW-0675">Receptor</keyword>
<feature type="transmembrane region" description="Helical" evidence="14">
    <location>
        <begin position="923"/>
        <end position="945"/>
    </location>
</feature>
<feature type="transmembrane region" description="Helical" evidence="14">
    <location>
        <begin position="26"/>
        <end position="49"/>
    </location>
</feature>
<feature type="domain" description="Kazal-like" evidence="17">
    <location>
        <begin position="752"/>
        <end position="808"/>
    </location>
</feature>
<proteinExistence type="inferred from homology"/>
<dbReference type="InterPro" id="IPR036058">
    <property type="entry name" value="Kazal_dom_sf"/>
</dbReference>
<feature type="transmembrane region" description="Helical" evidence="14">
    <location>
        <begin position="270"/>
        <end position="290"/>
    </location>
</feature>
<keyword evidence="8" id="KW-0297">G-protein coupled receptor</keyword>
<feature type="transmembrane region" description="Helical" evidence="14">
    <location>
        <begin position="421"/>
        <end position="442"/>
    </location>
</feature>
<reference evidence="18" key="1">
    <citation type="submission" date="2021-01" db="EMBL/GenBank/DDBJ databases">
        <title>A chromosome-scale assembly of European eel, Anguilla anguilla.</title>
        <authorList>
            <person name="Henkel C."/>
            <person name="Jong-Raadsen S.A."/>
            <person name="Dufour S."/>
            <person name="Weltzien F.-A."/>
            <person name="Palstra A.P."/>
            <person name="Pelster B."/>
            <person name="Spaink H.P."/>
            <person name="Van Den Thillart G.E."/>
            <person name="Jansen H."/>
            <person name="Zahm M."/>
            <person name="Klopp C."/>
            <person name="Cedric C."/>
            <person name="Louis A."/>
            <person name="Berthelot C."/>
            <person name="Parey E."/>
            <person name="Roest Crollius H."/>
            <person name="Montfort J."/>
            <person name="Robinson-Rechavi M."/>
            <person name="Bucao C."/>
            <person name="Bouchez O."/>
            <person name="Gislard M."/>
            <person name="Lluch J."/>
            <person name="Milhes M."/>
            <person name="Lampietro C."/>
            <person name="Lopez Roques C."/>
            <person name="Donnadieu C."/>
            <person name="Braasch I."/>
            <person name="Desvignes T."/>
            <person name="Postlethwait J."/>
            <person name="Bobe J."/>
            <person name="Guiguen Y."/>
            <person name="Dirks R."/>
        </authorList>
    </citation>
    <scope>NUCLEOTIDE SEQUENCE</scope>
    <source>
        <strain evidence="18">Tag_6206</strain>
        <tissue evidence="18">Liver</tissue>
    </source>
</reference>
<sequence length="978" mass="107331">MEMKPNSSDLPPFFYMEALGLLPSQTYFAVVMGTVAYCFILAGNMTMILSITLNRSLHKPMYLMLLNLPVNDLMGATAFFPQLISSIALEDRSISCAACFLQGLLVHLYGGGAYIILTAMAYDRFLAICYPLRYSTLMSNANLLKIIVVMWLLDLVLISVLFCLIARFRFCGNSIADMYCNNPSLVKLVCGDTSINNYYGLFLSSFLQGMSLLAVVFTYVQILVACLTNKQSDTKSKALRTCATHLVIFLVFQVTAIFKVVSHKLNQSPYLKRAMGVSMLLFPPMFNPLIYGLNTKEIRIGAGHGEGKPWSENTFCPATRLSGRNTRTKVIMTASNHRQLAPARCRSPFNNIKFFVFCHGLLQLGHLLLSGYLKSSVSTIERRYGFSSRTSGLLVAFNEVGNTVLIVFVSFLGSRVHRPRFIGAGGIIAGLAGLLLALPHFLSGPYKYSNIDNTTELCLTGSSSHKEPQNCTQREGQDHQAVLPIMLLGQLLLGIGCVPIQPFGISYIDDYAGKNNSPLYLGIVLAITTAGPAAGFILGSLMQRLYVDIDKPGTVARLTNNDPRWVGAWWLGFLVAAGFLFLVSIPYLFFPREMPKEETAATELEPEVERKVKEEVPKSDPLMDLSLGQFLRSFPKIVLRTLKNPIFLLVVLAQVNLAAVAAGVATFMAKFIEKQFTKTTSFSSIIIGGVNIPAATLGVLLGGAVTKRMRLSVKGMGRMCTVTIVLGILFAVPLLFLGCPSQSIAGIYPSRQQGPLECSQNCACELETFDPVCGSNGVEYRSPCNAGCTVKIVDFSKTVKVVNYTDCSCVPGPDGSQGHAVHGMCGSRCSHLFIPFIIMSTLTCFVLPIFQTPSFMMILRTVKPEDKSFAVGVQFMLFRVLAFLPAPVIYGSAIDSACILWGKKCKSNTSCLYYDLDMFRQRFLGLLALFLCGGFSCILLAYLVLRRHLARQQTEREKGEDATANTSKLLLSERKGSP</sequence>
<comment type="similarity">
    <text evidence="2 14">Belongs to the organo anion transporter (TC 2.A.60) family.</text>
</comment>
<dbReference type="SUPFAM" id="SSF103473">
    <property type="entry name" value="MFS general substrate transporter"/>
    <property type="match status" value="1"/>
</dbReference>
<feature type="domain" description="G-protein coupled receptors family 1 profile" evidence="16">
    <location>
        <begin position="43"/>
        <end position="291"/>
    </location>
</feature>
<dbReference type="GO" id="GO:0016323">
    <property type="term" value="C:basolateral plasma membrane"/>
    <property type="evidence" value="ECO:0007669"/>
    <property type="project" value="TreeGrafter"/>
</dbReference>
<evidence type="ECO:0000256" key="8">
    <source>
        <dbReference type="ARBA" id="ARBA00023040"/>
    </source>
</evidence>
<feature type="transmembrane region" description="Helical" evidence="14">
    <location>
        <begin position="143"/>
        <end position="168"/>
    </location>
</feature>
<dbReference type="GO" id="GO:0006811">
    <property type="term" value="P:monoatomic ion transport"/>
    <property type="evidence" value="ECO:0007669"/>
    <property type="project" value="UniProtKB-KW"/>
</dbReference>
<dbReference type="AlphaFoldDB" id="A0A9D3RV55"/>
<evidence type="ECO:0000256" key="1">
    <source>
        <dbReference type="ARBA" id="ARBA00004651"/>
    </source>
</evidence>
<comment type="subcellular location">
    <subcellularLocation>
        <location evidence="1 14">Cell membrane</location>
        <topology evidence="1 14">Multi-pass membrane protein</topology>
    </subcellularLocation>
</comment>
<dbReference type="Gene3D" id="3.30.60.30">
    <property type="match status" value="1"/>
</dbReference>
<dbReference type="GO" id="GO:0015347">
    <property type="term" value="F:sodium-independent organic anion transmembrane transporter activity"/>
    <property type="evidence" value="ECO:0007669"/>
    <property type="project" value="TreeGrafter"/>
</dbReference>
<dbReference type="GO" id="GO:0004930">
    <property type="term" value="F:G protein-coupled receptor activity"/>
    <property type="evidence" value="ECO:0007669"/>
    <property type="project" value="UniProtKB-KW"/>
</dbReference>
<dbReference type="NCBIfam" id="TIGR00805">
    <property type="entry name" value="oat"/>
    <property type="match status" value="1"/>
</dbReference>
<dbReference type="SUPFAM" id="SSF81321">
    <property type="entry name" value="Family A G protein-coupled receptor-like"/>
    <property type="match status" value="1"/>
</dbReference>